<dbReference type="AlphaFoldDB" id="B2KCW7"/>
<evidence type="ECO:0000313" key="4">
    <source>
        <dbReference type="Proteomes" id="UP000001029"/>
    </source>
</evidence>
<protein>
    <submittedName>
        <fullName evidence="3">Uncharacterized protein</fullName>
    </submittedName>
</protein>
<evidence type="ECO:0000313" key="3">
    <source>
        <dbReference type="EMBL" id="ACC98363.1"/>
    </source>
</evidence>
<dbReference type="HOGENOM" id="CLU_727116_0_0_0"/>
<dbReference type="RefSeq" id="WP_012414978.1">
    <property type="nucleotide sequence ID" value="NC_010644.1"/>
</dbReference>
<sequence>MIILKKLISIFLCGVLICGNLSAQVPAGEKHPQTLKEYQTRLKQDEVTLAGMNIPLKIFIGGGIAFVAYKILNTASVIRVDVKVGGYIVENYHLNKSFIDDVIDYATVTKDVNLRNKFLTLRRRGVRSGSGFLDSFATLEAHEVSLNIQNWQKLRLSPKISKSTYMIGAIDDISFSSAYILKEYLDERMPVKKFLQMKEKLYANIENTTDLIPVKRLREEIFVNKLPQTEQAQALLELKKYRNAYLEGKGMIYEHAAVRDESWALRNAKGVKGIVKRFLWVSALLFTVDTLSAKTSDDAAVIRIKNNFALFLQADDSVLNQIEKNKELTAAIKVILDDVHDLAQKPEEALLEEQKKHEDLKKQVKVKLENKVNLKKYGIK</sequence>
<dbReference type="EMBL" id="CP001055">
    <property type="protein sequence ID" value="ACC98363.1"/>
    <property type="molecule type" value="Genomic_DNA"/>
</dbReference>
<keyword evidence="1" id="KW-1133">Transmembrane helix</keyword>
<dbReference type="Proteomes" id="UP000001029">
    <property type="component" value="Chromosome"/>
</dbReference>
<accession>B2KCW7</accession>
<feature type="signal peptide" evidence="2">
    <location>
        <begin position="1"/>
        <end position="23"/>
    </location>
</feature>
<feature type="chain" id="PRO_5002780060" evidence="2">
    <location>
        <begin position="24"/>
        <end position="380"/>
    </location>
</feature>
<keyword evidence="4" id="KW-1185">Reference proteome</keyword>
<keyword evidence="2" id="KW-0732">Signal</keyword>
<dbReference type="KEGG" id="emi:Emin_0808"/>
<evidence type="ECO:0000256" key="2">
    <source>
        <dbReference type="SAM" id="SignalP"/>
    </source>
</evidence>
<organism evidence="3 4">
    <name type="scientific">Elusimicrobium minutum (strain Pei191)</name>
    <dbReference type="NCBI Taxonomy" id="445932"/>
    <lineage>
        <taxon>Bacteria</taxon>
        <taxon>Pseudomonadati</taxon>
        <taxon>Elusimicrobiota</taxon>
        <taxon>Elusimicrobia</taxon>
        <taxon>Elusimicrobiales</taxon>
        <taxon>Elusimicrobiaceae</taxon>
        <taxon>Elusimicrobium</taxon>
    </lineage>
</organism>
<gene>
    <name evidence="3" type="ordered locus">Emin_0808</name>
</gene>
<keyword evidence="1" id="KW-0472">Membrane</keyword>
<evidence type="ECO:0000256" key="1">
    <source>
        <dbReference type="SAM" id="Phobius"/>
    </source>
</evidence>
<name>B2KCW7_ELUMP</name>
<reference evidence="3 4" key="1">
    <citation type="journal article" date="2009" name="Appl. Environ. Microbiol.">
        <title>Genomic analysis of 'Elusimicrobium minutum,' the first cultivated representative of the phylum 'Elusimicrobia' (formerly termite group 1).</title>
        <authorList>
            <person name="Herlemann D.P.R."/>
            <person name="Geissinger O."/>
            <person name="Ikeda-Ohtsubo W."/>
            <person name="Kunin V."/>
            <person name="Sun H."/>
            <person name="Lapidus A."/>
            <person name="Hugenholtz P."/>
            <person name="Brune A."/>
        </authorList>
    </citation>
    <scope>NUCLEOTIDE SEQUENCE [LARGE SCALE GENOMIC DNA]</scope>
    <source>
        <strain evidence="3 4">Pei191</strain>
    </source>
</reference>
<feature type="transmembrane region" description="Helical" evidence="1">
    <location>
        <begin position="47"/>
        <end position="69"/>
    </location>
</feature>
<proteinExistence type="predicted"/>
<keyword evidence="1" id="KW-0812">Transmembrane</keyword>